<evidence type="ECO:0000313" key="7">
    <source>
        <dbReference type="EMBL" id="KAF6327229.1"/>
    </source>
</evidence>
<dbReference type="Ensembl" id="ENSRFET00010008648.1">
    <property type="protein sequence ID" value="ENSRFEP00010007859.1"/>
    <property type="gene ID" value="ENSRFEG00010005371.1"/>
</dbReference>
<dbReference type="Gene3D" id="1.10.260.40">
    <property type="entry name" value="lambda repressor-like DNA-binding domains"/>
    <property type="match status" value="1"/>
</dbReference>
<keyword evidence="4" id="KW-0804">Transcription</keyword>
<dbReference type="InterPro" id="IPR013729">
    <property type="entry name" value="MBF1_N"/>
</dbReference>
<keyword evidence="9" id="KW-1185">Reference proteome</keyword>
<dbReference type="GO" id="GO:0003677">
    <property type="term" value="F:DNA binding"/>
    <property type="evidence" value="ECO:0007669"/>
    <property type="project" value="UniProtKB-KW"/>
</dbReference>
<dbReference type="InterPro" id="IPR001387">
    <property type="entry name" value="Cro/C1-type_HTH"/>
</dbReference>
<reference evidence="8 9" key="2">
    <citation type="journal article" date="2018" name="Annu Rev Anim Biosci">
        <title>Bat Biology, Genomes, and the Bat1K Project: To Generate Chromosome-Level Genomes for All Living Bat Species.</title>
        <authorList>
            <person name="Teeling E.C."/>
            <person name="Vernes S.C."/>
            <person name="Davalos L.M."/>
            <person name="Ray D.A."/>
            <person name="Gilbert M.T.P."/>
            <person name="Myers E."/>
        </authorList>
    </citation>
    <scope>NUCLEOTIDE SEQUENCE</scope>
</reference>
<dbReference type="EMBL" id="JACAGC010000012">
    <property type="protein sequence ID" value="KAF6327229.1"/>
    <property type="molecule type" value="Genomic_DNA"/>
</dbReference>
<comment type="subcellular location">
    <subcellularLocation>
        <location evidence="1">Nucleus</location>
    </subcellularLocation>
</comment>
<dbReference type="PANTHER" id="PTHR10245">
    <property type="entry name" value="ENDOTHELIAL DIFFERENTIATION-RELATED FACTOR 1 MULTIPROTEIN BRIDGING FACTOR 1"/>
    <property type="match status" value="1"/>
</dbReference>
<sequence length="220" mass="23982">MWRLPRNVGTHAFTHKLGCAGRVHLCRRVLAPGLGNAWDLSRAAAVVTGQEGFATYSCRRGTVVWTLCSWACELHMSPGRRVLVGPGSCPEMAFLGVCCKPCLCSRPPTHTHTGPGAAGQNKQHSITKNTAKLDRETEELHHDRVTLEVGKVIQQGRQSKGLTQKDLATKINEKPQVIADYESGRAIPNNQVLGKIERAIGLKLRGKDIGKPIEKGPRAK</sequence>
<keyword evidence="3" id="KW-0238">DNA-binding</keyword>
<dbReference type="GeneTree" id="ENSGT00390000008519"/>
<dbReference type="GO" id="GO:0005634">
    <property type="term" value="C:nucleus"/>
    <property type="evidence" value="ECO:0007669"/>
    <property type="project" value="UniProtKB-SubCell"/>
</dbReference>
<evidence type="ECO:0000313" key="8">
    <source>
        <dbReference type="Ensembl" id="ENSRFEP00010007859.1"/>
    </source>
</evidence>
<dbReference type="Pfam" id="PF01381">
    <property type="entry name" value="HTH_3"/>
    <property type="match status" value="1"/>
</dbReference>
<reference evidence="8 9" key="1">
    <citation type="journal article" date="2015" name="Annu Rev Anim Biosci">
        <title>The Genome 10K Project: a way forward.</title>
        <authorList>
            <person name="Koepfli K.P."/>
            <person name="Paten B."/>
            <person name="O'Brien S.J."/>
            <person name="Koepfli K.P."/>
            <person name="Paten B."/>
            <person name="Antunes A."/>
            <person name="Belov K."/>
            <person name="Bustamante C."/>
            <person name="Castoe T.A."/>
            <person name="Clawson H."/>
            <person name="Crawford A.J."/>
            <person name="Diekhans M."/>
            <person name="Distel D."/>
            <person name="Durbin R."/>
            <person name="Earl D."/>
            <person name="Fujita M.K."/>
            <person name="Gamble T."/>
            <person name="Georges A."/>
            <person name="Gemmell N."/>
            <person name="Gilbert M.T."/>
            <person name="Graves J.M."/>
            <person name="Green R.E."/>
            <person name="Hickey G."/>
            <person name="Jarvis E.D."/>
            <person name="Johnson W."/>
            <person name="Komissarov A."/>
            <person name="Korf I."/>
            <person name="Kuhn R."/>
            <person name="Larkin D.M."/>
            <person name="Lewin H."/>
            <person name="Lopez J.V."/>
            <person name="Ma J."/>
            <person name="Marques-Bonet T."/>
            <person name="Miller W."/>
            <person name="Murphy R."/>
            <person name="Pevzner P."/>
            <person name="Shapiro B."/>
            <person name="Steiner C."/>
            <person name="Tamazian G."/>
            <person name="Venkatesh B."/>
            <person name="Wang J."/>
            <person name="Wayne R."/>
            <person name="Wiley E."/>
            <person name="Yang H."/>
            <person name="Zhang G."/>
            <person name="Haussler D."/>
            <person name="Ryder O."/>
            <person name="O'Brien S.J."/>
        </authorList>
    </citation>
    <scope>NUCLEOTIDE SEQUENCE</scope>
</reference>
<reference evidence="8 9" key="3">
    <citation type="submission" date="2018-12" db="EMBL/GenBank/DDBJ databases">
        <title>G10K-VGP greater horseshoe bat female genome, primary haplotype.</title>
        <authorList>
            <person name="Teeling E."/>
            <person name="Myers G."/>
            <person name="Vernes S."/>
            <person name="Pippel M."/>
            <person name="Winkler S."/>
            <person name="Fedrigo O."/>
            <person name="Rhie A."/>
            <person name="Koren S."/>
            <person name="Phillippy A."/>
            <person name="Lewin H."/>
            <person name="Damas J."/>
            <person name="Howe K."/>
            <person name="Mountcastle J."/>
            <person name="Jarvis E.D."/>
        </authorList>
    </citation>
    <scope>NUCLEOTIDE SEQUENCE [LARGE SCALE GENOMIC DNA]</scope>
</reference>
<dbReference type="FunFam" id="1.10.260.40:FF:000015">
    <property type="entry name" value="Endothelial differentiation-related factor 1"/>
    <property type="match status" value="1"/>
</dbReference>
<dbReference type="Pfam" id="PF08523">
    <property type="entry name" value="MBF1"/>
    <property type="match status" value="1"/>
</dbReference>
<dbReference type="SMART" id="SM00530">
    <property type="entry name" value="HTH_XRE"/>
    <property type="match status" value="1"/>
</dbReference>
<evidence type="ECO:0000313" key="9">
    <source>
        <dbReference type="Proteomes" id="UP000472240"/>
    </source>
</evidence>
<name>A0A671E3E2_RHIFE</name>
<keyword evidence="2" id="KW-0805">Transcription regulation</keyword>
<reference evidence="7 10" key="4">
    <citation type="journal article" date="2020" name="Nature">
        <title>Six reference-quality genomes reveal evolution of bat adaptations.</title>
        <authorList>
            <person name="Jebb D."/>
            <person name="Huang Z."/>
            <person name="Pippel M."/>
            <person name="Hughes G.M."/>
            <person name="Lavrichenko K."/>
            <person name="Devanna P."/>
            <person name="Winkler S."/>
            <person name="Jermiin L.S."/>
            <person name="Skirmuntt E.C."/>
            <person name="Katzourakis A."/>
            <person name="Burkitt-Gray L."/>
            <person name="Ray D.A."/>
            <person name="Sullivan K.A.M."/>
            <person name="Roscito J.G."/>
            <person name="Kirilenko B.M."/>
            <person name="Davalos L.M."/>
            <person name="Corthals A.P."/>
            <person name="Power M.L."/>
            <person name="Jones G."/>
            <person name="Ransome R.D."/>
            <person name="Dechmann D.K.N."/>
            <person name="Locatelli A.G."/>
            <person name="Puechmaille S.J."/>
            <person name="Fedrigo O."/>
            <person name="Jarvis E.D."/>
            <person name="Hiller M."/>
            <person name="Vernes S.C."/>
            <person name="Myers E.W."/>
            <person name="Teeling E.C."/>
        </authorList>
    </citation>
    <scope>NUCLEOTIDE SEQUENCE [LARGE SCALE GENOMIC DNA]</scope>
    <source>
        <strain evidence="7">MRhiFer1</strain>
        <tissue evidence="7">Lung</tissue>
    </source>
</reference>
<dbReference type="PANTHER" id="PTHR10245:SF15">
    <property type="entry name" value="ENDOTHELIAL DIFFERENTIATION-RELATED FACTOR 1"/>
    <property type="match status" value="1"/>
</dbReference>
<dbReference type="CDD" id="cd00093">
    <property type="entry name" value="HTH_XRE"/>
    <property type="match status" value="1"/>
</dbReference>
<accession>A0A671E3E2</accession>
<evidence type="ECO:0000313" key="10">
    <source>
        <dbReference type="Proteomes" id="UP000585614"/>
    </source>
</evidence>
<evidence type="ECO:0000259" key="6">
    <source>
        <dbReference type="PROSITE" id="PS50943"/>
    </source>
</evidence>
<evidence type="ECO:0000256" key="1">
    <source>
        <dbReference type="ARBA" id="ARBA00004123"/>
    </source>
</evidence>
<evidence type="ECO:0000256" key="3">
    <source>
        <dbReference type="ARBA" id="ARBA00023125"/>
    </source>
</evidence>
<proteinExistence type="predicted"/>
<evidence type="ECO:0000256" key="5">
    <source>
        <dbReference type="ARBA" id="ARBA00073813"/>
    </source>
</evidence>
<reference evidence="8" key="5">
    <citation type="submission" date="2025-05" db="UniProtKB">
        <authorList>
            <consortium name="Ensembl"/>
        </authorList>
    </citation>
    <scope>IDENTIFICATION</scope>
</reference>
<evidence type="ECO:0000256" key="4">
    <source>
        <dbReference type="ARBA" id="ARBA00023163"/>
    </source>
</evidence>
<feature type="domain" description="HTH cro/C1-type" evidence="6">
    <location>
        <begin position="153"/>
        <end position="207"/>
    </location>
</feature>
<dbReference type="Proteomes" id="UP000472240">
    <property type="component" value="Chromosome 12"/>
</dbReference>
<protein>
    <recommendedName>
        <fullName evidence="5">Endothelial differentiation-related factor 1</fullName>
    </recommendedName>
</protein>
<dbReference type="SUPFAM" id="SSF47413">
    <property type="entry name" value="lambda repressor-like DNA-binding domains"/>
    <property type="match status" value="1"/>
</dbReference>
<dbReference type="InterPro" id="IPR010982">
    <property type="entry name" value="Lambda_DNA-bd_dom_sf"/>
</dbReference>
<organism evidence="8 9">
    <name type="scientific">Rhinolophus ferrumequinum</name>
    <name type="common">Greater horseshoe bat</name>
    <dbReference type="NCBI Taxonomy" id="59479"/>
    <lineage>
        <taxon>Eukaryota</taxon>
        <taxon>Metazoa</taxon>
        <taxon>Chordata</taxon>
        <taxon>Craniata</taxon>
        <taxon>Vertebrata</taxon>
        <taxon>Euteleostomi</taxon>
        <taxon>Mammalia</taxon>
        <taxon>Eutheria</taxon>
        <taxon>Laurasiatheria</taxon>
        <taxon>Chiroptera</taxon>
        <taxon>Yinpterochiroptera</taxon>
        <taxon>Rhinolophoidea</taxon>
        <taxon>Rhinolophidae</taxon>
        <taxon>Rhinolophinae</taxon>
        <taxon>Rhinolophus</taxon>
    </lineage>
</organism>
<dbReference type="Proteomes" id="UP000585614">
    <property type="component" value="Unassembled WGS sequence"/>
</dbReference>
<dbReference type="PROSITE" id="PS50943">
    <property type="entry name" value="HTH_CROC1"/>
    <property type="match status" value="1"/>
</dbReference>
<evidence type="ECO:0000256" key="2">
    <source>
        <dbReference type="ARBA" id="ARBA00023015"/>
    </source>
</evidence>
<dbReference type="AlphaFoldDB" id="A0A671E3E2"/>
<gene>
    <name evidence="8" type="primary">EDF1</name>
    <name evidence="7" type="ORF">mRhiFer1_004306</name>
</gene>